<dbReference type="AlphaFoldDB" id="A0A5B8YM96"/>
<name>A0A5B8YM96_9FLAO</name>
<dbReference type="KEGG" id="anp:FK178_13310"/>
<sequence>MAIIGNIINEGPGHVNVRSGEVLADIVTAKDFFQIRTYAMGDNDRKNGSKQNIQLTKEKAIELRRLLDKFIG</sequence>
<gene>
    <name evidence="1" type="ORF">FK178_13310</name>
</gene>
<reference evidence="1 2" key="1">
    <citation type="submission" date="2019-08" db="EMBL/GenBank/DDBJ databases">
        <title>Antarcticibacterium arcticum sp. nov., a bacterium isolated from marine sediment of the Canadian Beaufort Sea.</title>
        <authorList>
            <person name="Lee Y.M."/>
            <person name="Baek K."/>
            <person name="Lee D.-H."/>
            <person name="Shin S.C."/>
            <person name="Jin Y.K."/>
            <person name="Park Y."/>
        </authorList>
    </citation>
    <scope>NUCLEOTIDE SEQUENCE [LARGE SCALE GENOMIC DNA]</scope>
    <source>
        <strain evidence="1 2">PAMC 28998</strain>
    </source>
</reference>
<dbReference type="Proteomes" id="UP000321954">
    <property type="component" value="Chromosome"/>
</dbReference>
<proteinExistence type="predicted"/>
<dbReference type="OrthoDB" id="1451817at2"/>
<protein>
    <submittedName>
        <fullName evidence="1">Uncharacterized protein</fullName>
    </submittedName>
</protein>
<evidence type="ECO:0000313" key="1">
    <source>
        <dbReference type="EMBL" id="QED38631.1"/>
    </source>
</evidence>
<keyword evidence="2" id="KW-1185">Reference proteome</keyword>
<evidence type="ECO:0000313" key="2">
    <source>
        <dbReference type="Proteomes" id="UP000321954"/>
    </source>
</evidence>
<dbReference type="EMBL" id="CP042476">
    <property type="protein sequence ID" value="QED38631.1"/>
    <property type="molecule type" value="Genomic_DNA"/>
</dbReference>
<dbReference type="RefSeq" id="WP_146836162.1">
    <property type="nucleotide sequence ID" value="NZ_CP042476.1"/>
</dbReference>
<accession>A0A5B8YM96</accession>
<organism evidence="1 2">
    <name type="scientific">Antarcticibacterium arcticum</name>
    <dbReference type="NCBI Taxonomy" id="2585771"/>
    <lineage>
        <taxon>Bacteria</taxon>
        <taxon>Pseudomonadati</taxon>
        <taxon>Bacteroidota</taxon>
        <taxon>Flavobacteriia</taxon>
        <taxon>Flavobacteriales</taxon>
        <taxon>Flavobacteriaceae</taxon>
        <taxon>Antarcticibacterium</taxon>
    </lineage>
</organism>